<accession>A0A430ALB6</accession>
<keyword evidence="2" id="KW-1185">Reference proteome</keyword>
<sequence length="154" mass="17852">MGLSFLSKNLKLTRVQCLKCQKPLYITFLELILNAENLPLLHHCKGGKDRTGFATIITLFALDVSIEEVEKDYMLTKECMEERNKRRMDEYRTYTDNAVVLEYLSALMQTKKTYFDAAIDEMLKLSGSVDKYLEEYLGLTSAKKNKIKTLFLEN</sequence>
<comment type="caution">
    <text evidence="1">The sequence shown here is derived from an EMBL/GenBank/DDBJ whole genome shotgun (WGS) entry which is preliminary data.</text>
</comment>
<dbReference type="GO" id="GO:0004721">
    <property type="term" value="F:phosphoprotein phosphatase activity"/>
    <property type="evidence" value="ECO:0007669"/>
    <property type="project" value="InterPro"/>
</dbReference>
<dbReference type="SUPFAM" id="SSF52799">
    <property type="entry name" value="(Phosphotyrosine protein) phosphatases II"/>
    <property type="match status" value="1"/>
</dbReference>
<dbReference type="InterPro" id="IPR029021">
    <property type="entry name" value="Prot-tyrosine_phosphatase-like"/>
</dbReference>
<dbReference type="EMBL" id="NGKA01000032">
    <property type="protein sequence ID" value="RSU08889.1"/>
    <property type="molecule type" value="Genomic_DNA"/>
</dbReference>
<dbReference type="OrthoDB" id="1188001at2"/>
<reference evidence="1 2" key="1">
    <citation type="submission" date="2017-05" db="EMBL/GenBank/DDBJ databases">
        <title>Vagococcus spp. assemblies.</title>
        <authorList>
            <person name="Gulvik C.A."/>
        </authorList>
    </citation>
    <scope>NUCLEOTIDE SEQUENCE [LARGE SCALE GENOMIC DNA]</scope>
    <source>
        <strain evidence="1 2">CCUG 51432</strain>
    </source>
</reference>
<name>A0A430ALB6_9ENTE</name>
<evidence type="ECO:0000313" key="2">
    <source>
        <dbReference type="Proteomes" id="UP000287605"/>
    </source>
</evidence>
<dbReference type="Proteomes" id="UP000287605">
    <property type="component" value="Unassembled WGS sequence"/>
</dbReference>
<proteinExistence type="predicted"/>
<dbReference type="Gene3D" id="3.90.190.10">
    <property type="entry name" value="Protein tyrosine phosphatase superfamily"/>
    <property type="match status" value="1"/>
</dbReference>
<evidence type="ECO:0000313" key="1">
    <source>
        <dbReference type="EMBL" id="RSU08889.1"/>
    </source>
</evidence>
<organism evidence="1 2">
    <name type="scientific">Vagococcus elongatus</name>
    <dbReference type="NCBI Taxonomy" id="180344"/>
    <lineage>
        <taxon>Bacteria</taxon>
        <taxon>Bacillati</taxon>
        <taxon>Bacillota</taxon>
        <taxon>Bacilli</taxon>
        <taxon>Lactobacillales</taxon>
        <taxon>Enterococcaceae</taxon>
        <taxon>Vagococcus</taxon>
    </lineage>
</organism>
<gene>
    <name evidence="1" type="ORF">CBF29_12930</name>
</gene>
<evidence type="ECO:0008006" key="3">
    <source>
        <dbReference type="Google" id="ProtNLM"/>
    </source>
</evidence>
<dbReference type="InterPro" id="IPR026893">
    <property type="entry name" value="Tyr/Ser_Pase_IphP-type"/>
</dbReference>
<protein>
    <recommendedName>
        <fullName evidence="3">Tyrosine specific protein phosphatases domain-containing protein</fullName>
    </recommendedName>
</protein>
<dbReference type="AlphaFoldDB" id="A0A430ALB6"/>
<dbReference type="Pfam" id="PF13350">
    <property type="entry name" value="Y_phosphatase3"/>
    <property type="match status" value="1"/>
</dbReference>